<keyword evidence="3" id="KW-0808">Transferase</keyword>
<reference evidence="3 4" key="1">
    <citation type="submission" date="2019-03" db="EMBL/GenBank/DDBJ databases">
        <title>Ramlibacter rhizophilus CCTCC AB2015357, whole genome shotgun sequence.</title>
        <authorList>
            <person name="Zhang X."/>
            <person name="Feng G."/>
            <person name="Zhu H."/>
        </authorList>
    </citation>
    <scope>NUCLEOTIDE SEQUENCE [LARGE SCALE GENOMIC DNA]</scope>
    <source>
        <strain evidence="3 4">CCTCC AB2015357</strain>
    </source>
</reference>
<evidence type="ECO:0000259" key="1">
    <source>
        <dbReference type="Pfam" id="PF00534"/>
    </source>
</evidence>
<keyword evidence="4" id="KW-1185">Reference proteome</keyword>
<dbReference type="EMBL" id="SMLL01000004">
    <property type="protein sequence ID" value="TFZ00002.1"/>
    <property type="molecule type" value="Genomic_DNA"/>
</dbReference>
<comment type="caution">
    <text evidence="3">The sequence shown here is derived from an EMBL/GenBank/DDBJ whole genome shotgun (WGS) entry which is preliminary data.</text>
</comment>
<name>A0A4Z0BMJ0_9BURK</name>
<dbReference type="InterPro" id="IPR001296">
    <property type="entry name" value="Glyco_trans_1"/>
</dbReference>
<dbReference type="Pfam" id="PF13439">
    <property type="entry name" value="Glyco_transf_4"/>
    <property type="match status" value="1"/>
</dbReference>
<dbReference type="RefSeq" id="WP_135285543.1">
    <property type="nucleotide sequence ID" value="NZ_SMLL01000004.1"/>
</dbReference>
<evidence type="ECO:0000259" key="2">
    <source>
        <dbReference type="Pfam" id="PF13439"/>
    </source>
</evidence>
<feature type="domain" description="Glycosyl transferase family 1" evidence="1">
    <location>
        <begin position="197"/>
        <end position="353"/>
    </location>
</feature>
<dbReference type="SUPFAM" id="SSF53756">
    <property type="entry name" value="UDP-Glycosyltransferase/glycogen phosphorylase"/>
    <property type="match status" value="1"/>
</dbReference>
<dbReference type="Pfam" id="PF00534">
    <property type="entry name" value="Glycos_transf_1"/>
    <property type="match status" value="1"/>
</dbReference>
<feature type="domain" description="Glycosyltransferase subfamily 4-like N-terminal" evidence="2">
    <location>
        <begin position="112"/>
        <end position="186"/>
    </location>
</feature>
<dbReference type="AlphaFoldDB" id="A0A4Z0BMJ0"/>
<gene>
    <name evidence="3" type="ORF">EZ242_12805</name>
</gene>
<dbReference type="PANTHER" id="PTHR12526:SF631">
    <property type="entry name" value="BLL6306 PROTEIN"/>
    <property type="match status" value="1"/>
</dbReference>
<evidence type="ECO:0000313" key="4">
    <source>
        <dbReference type="Proteomes" id="UP000297564"/>
    </source>
</evidence>
<dbReference type="GO" id="GO:0016757">
    <property type="term" value="F:glycosyltransferase activity"/>
    <property type="evidence" value="ECO:0007669"/>
    <property type="project" value="InterPro"/>
</dbReference>
<dbReference type="Gene3D" id="3.40.50.2000">
    <property type="entry name" value="Glycogen Phosphorylase B"/>
    <property type="match status" value="2"/>
</dbReference>
<dbReference type="PANTHER" id="PTHR12526">
    <property type="entry name" value="GLYCOSYLTRANSFERASE"/>
    <property type="match status" value="1"/>
</dbReference>
<sequence>MPQPTAPSSLDAPATTDTSSLRTIYIACPWTPVGGGMFKVADYLIQAQGEPQPGQTAQLRPLDTRGAGSAAASMLVLAQALARLVRGRLSGRLAGVHVNMAERLSLVRKSVVVAASRALGLPVVLHLHAAQLHRAYPDFPGWAKALVRWVFSLPQSVIVLGQASADFVIRELGVPARRVEIVINGVPAPSVPRAAERPGPARILFVGNLSERKGVSDLLRALAQPRLASLSWQACFAGGGDLEGYRAKAAGLGLAGRVDFAGWTDSDRLAQLLSQADVLVLPSYDEGLPLAILEALAHGVAVVCTPVGEIPHVLTDGHNACFVQAGDADSIAGGLARVLGDPALRRALEHNGQALFRQQFSLDRFYENIAALHARHFGIAGAPPVRSEAAAKGRE</sequence>
<protein>
    <submittedName>
        <fullName evidence="3">Glycosyltransferase family 1 protein</fullName>
    </submittedName>
</protein>
<dbReference type="CDD" id="cd03801">
    <property type="entry name" value="GT4_PimA-like"/>
    <property type="match status" value="1"/>
</dbReference>
<dbReference type="OrthoDB" id="9775208at2"/>
<dbReference type="Proteomes" id="UP000297564">
    <property type="component" value="Unassembled WGS sequence"/>
</dbReference>
<organism evidence="3 4">
    <name type="scientific">Ramlibacter rhizophilus</name>
    <dbReference type="NCBI Taxonomy" id="1781167"/>
    <lineage>
        <taxon>Bacteria</taxon>
        <taxon>Pseudomonadati</taxon>
        <taxon>Pseudomonadota</taxon>
        <taxon>Betaproteobacteria</taxon>
        <taxon>Burkholderiales</taxon>
        <taxon>Comamonadaceae</taxon>
        <taxon>Ramlibacter</taxon>
    </lineage>
</organism>
<proteinExistence type="predicted"/>
<accession>A0A4Z0BMJ0</accession>
<dbReference type="InterPro" id="IPR028098">
    <property type="entry name" value="Glyco_trans_4-like_N"/>
</dbReference>
<evidence type="ECO:0000313" key="3">
    <source>
        <dbReference type="EMBL" id="TFZ00002.1"/>
    </source>
</evidence>